<evidence type="ECO:0000313" key="12">
    <source>
        <dbReference type="EMBL" id="MBM6699357.1"/>
    </source>
</evidence>
<evidence type="ECO:0000313" key="13">
    <source>
        <dbReference type="Proteomes" id="UP000718821"/>
    </source>
</evidence>
<evidence type="ECO:0000256" key="4">
    <source>
        <dbReference type="ARBA" id="ARBA00022692"/>
    </source>
</evidence>
<reference evidence="12" key="2">
    <citation type="journal article" date="2021" name="Sci. Rep.">
        <title>The distribution of antibiotic resistance genes in chicken gut microbiota commensals.</title>
        <authorList>
            <person name="Juricova H."/>
            <person name="Matiasovicova J."/>
            <person name="Kubasova T."/>
            <person name="Cejkova D."/>
            <person name="Rychlik I."/>
        </authorList>
    </citation>
    <scope>NUCLEOTIDE SEQUENCE</scope>
    <source>
        <strain evidence="12">An836</strain>
    </source>
</reference>
<dbReference type="GO" id="GO:0005886">
    <property type="term" value="C:plasma membrane"/>
    <property type="evidence" value="ECO:0007669"/>
    <property type="project" value="UniProtKB-SubCell"/>
</dbReference>
<dbReference type="GO" id="GO:0051453">
    <property type="term" value="P:regulation of intracellular pH"/>
    <property type="evidence" value="ECO:0007669"/>
    <property type="project" value="TreeGrafter"/>
</dbReference>
<dbReference type="PANTHER" id="PTHR10110">
    <property type="entry name" value="SODIUM/HYDROGEN EXCHANGER"/>
    <property type="match status" value="1"/>
</dbReference>
<gene>
    <name evidence="12" type="ORF">H7U32_03270</name>
</gene>
<feature type="transmembrane region" description="Helical" evidence="10">
    <location>
        <begin position="228"/>
        <end position="255"/>
    </location>
</feature>
<proteinExistence type="predicted"/>
<evidence type="ECO:0000256" key="5">
    <source>
        <dbReference type="ARBA" id="ARBA00022989"/>
    </source>
</evidence>
<evidence type="ECO:0000256" key="8">
    <source>
        <dbReference type="ARBA" id="ARBA00023136"/>
    </source>
</evidence>
<evidence type="ECO:0000256" key="6">
    <source>
        <dbReference type="ARBA" id="ARBA00023053"/>
    </source>
</evidence>
<evidence type="ECO:0000256" key="10">
    <source>
        <dbReference type="SAM" id="Phobius"/>
    </source>
</evidence>
<keyword evidence="8 10" id="KW-0472">Membrane</keyword>
<feature type="transmembrane region" description="Helical" evidence="10">
    <location>
        <begin position="311"/>
        <end position="337"/>
    </location>
</feature>
<dbReference type="InterPro" id="IPR006153">
    <property type="entry name" value="Cation/H_exchanger_TM"/>
</dbReference>
<comment type="caution">
    <text evidence="12">The sequence shown here is derived from an EMBL/GenBank/DDBJ whole genome shotgun (WGS) entry which is preliminary data.</text>
</comment>
<dbReference type="PANTHER" id="PTHR10110:SF86">
    <property type="entry name" value="SODIUM_HYDROGEN EXCHANGER 7"/>
    <property type="match status" value="1"/>
</dbReference>
<evidence type="ECO:0000256" key="3">
    <source>
        <dbReference type="ARBA" id="ARBA00022475"/>
    </source>
</evidence>
<dbReference type="Gene3D" id="6.10.140.1330">
    <property type="match status" value="1"/>
</dbReference>
<dbReference type="Pfam" id="PF00999">
    <property type="entry name" value="Na_H_Exchanger"/>
    <property type="match status" value="1"/>
</dbReference>
<dbReference type="GO" id="GO:0015385">
    <property type="term" value="F:sodium:proton antiporter activity"/>
    <property type="evidence" value="ECO:0007669"/>
    <property type="project" value="InterPro"/>
</dbReference>
<feature type="transmembrane region" description="Helical" evidence="10">
    <location>
        <begin position="358"/>
        <end position="383"/>
    </location>
</feature>
<feature type="transmembrane region" description="Helical" evidence="10">
    <location>
        <begin position="48"/>
        <end position="69"/>
    </location>
</feature>
<dbReference type="GO" id="GO:0098719">
    <property type="term" value="P:sodium ion import across plasma membrane"/>
    <property type="evidence" value="ECO:0007669"/>
    <property type="project" value="TreeGrafter"/>
</dbReference>
<dbReference type="RefSeq" id="WP_204468019.1">
    <property type="nucleotide sequence ID" value="NZ_JACLYU010000003.1"/>
</dbReference>
<comment type="subcellular location">
    <subcellularLocation>
        <location evidence="1">Cell membrane</location>
        <topology evidence="1">Multi-pass membrane protein</topology>
    </subcellularLocation>
</comment>
<evidence type="ECO:0000256" key="1">
    <source>
        <dbReference type="ARBA" id="ARBA00004651"/>
    </source>
</evidence>
<feature type="transmembrane region" description="Helical" evidence="10">
    <location>
        <begin position="90"/>
        <end position="110"/>
    </location>
</feature>
<feature type="transmembrane region" description="Helical" evidence="10">
    <location>
        <begin position="155"/>
        <end position="174"/>
    </location>
</feature>
<dbReference type="InterPro" id="IPR018422">
    <property type="entry name" value="Cation/H_exchanger_CPA1"/>
</dbReference>
<feature type="transmembrane region" description="Helical" evidence="10">
    <location>
        <begin position="116"/>
        <end position="134"/>
    </location>
</feature>
<keyword evidence="7" id="KW-0406">Ion transport</keyword>
<evidence type="ECO:0000256" key="2">
    <source>
        <dbReference type="ARBA" id="ARBA00022448"/>
    </source>
</evidence>
<dbReference type="EMBL" id="JACLYU010000003">
    <property type="protein sequence ID" value="MBM6699357.1"/>
    <property type="molecule type" value="Genomic_DNA"/>
</dbReference>
<feature type="transmembrane region" description="Helical" evidence="10">
    <location>
        <begin position="186"/>
        <end position="208"/>
    </location>
</feature>
<keyword evidence="6" id="KW-0915">Sodium</keyword>
<feature type="domain" description="Cation/H+ exchanger transmembrane" evidence="11">
    <location>
        <begin position="14"/>
        <end position="413"/>
    </location>
</feature>
<keyword evidence="9" id="KW-0739">Sodium transport</keyword>
<accession>A0A938WZ88</accession>
<protein>
    <submittedName>
        <fullName evidence="12">Sodium:proton antiporter</fullName>
    </submittedName>
</protein>
<dbReference type="GO" id="GO:0015386">
    <property type="term" value="F:potassium:proton antiporter activity"/>
    <property type="evidence" value="ECO:0007669"/>
    <property type="project" value="TreeGrafter"/>
</dbReference>
<evidence type="ECO:0000256" key="7">
    <source>
        <dbReference type="ARBA" id="ARBA00023065"/>
    </source>
</evidence>
<sequence length="688" mass="76688">MGGMDILVLALLVLIAVLISSVLSQFLPKISTPLVQIALGVAWYFTPFLPNIQLNPDLFMALFIAPLFYMESRNMNRAVLARDVKLSLSLAVGLVMVSMFTAGFALHALWPAVTLVIAFAVGAILSPTDAVSVAQLGEQVELTERQRSILQSESLLNDPVSIVGFSTAMLALGSGEFSPVDFTAGVIFNFVMGTLIGAVVGLLFDWLVMAMRRRGLENTTNRIMMEIFLPFGAYVIAEHCGVSGLLAVVAAGLVITFPNRGVGGDIARTNLVSNSVWEFLDFTLNGSVFVLLGVELPIAMRASYEHHQVSMWLLVGAVAMLTAIMLALRFVWCYIMLKFTRDEKTHLRRAMTRARWHSVWVMTFGGPKGAISLAMALTIPYSVDDASGLPIRSSLLFIVSGFIIVSLLMTNIALPLLSPKSQASTGAEFAKKNTEMLRRTIARIAEMDSPQNHSAVSMVMRSYNDRIERQRRAVPDEELRERHHLRITTLEWESEWLRAHLGELHERLEHGADIAEEEDATHWMLDHVEEALQKLDVEESAGRGLGFRLAGMRRHFMPTLRRVWSGIARRAPLLEATRSEALQQVQVPLYTEMIARLHQEMQRGRYNAETISGLMVEYRRALRMMRARMDTIVTSSDHASQTVGEVRMEALRIELATIREMADANEISKDDARIMRSNVYVIQADAVM</sequence>
<dbReference type="Proteomes" id="UP000718821">
    <property type="component" value="Unassembled WGS sequence"/>
</dbReference>
<feature type="transmembrane region" description="Helical" evidence="10">
    <location>
        <begin position="395"/>
        <end position="417"/>
    </location>
</feature>
<keyword evidence="2" id="KW-0813">Transport</keyword>
<keyword evidence="5 10" id="KW-1133">Transmembrane helix</keyword>
<name>A0A938WZ88_9BIFI</name>
<keyword evidence="3" id="KW-1003">Cell membrane</keyword>
<organism evidence="12 13">
    <name type="scientific">Bifidobacterium pullorum subsp. saeculare</name>
    <dbReference type="NCBI Taxonomy" id="78257"/>
    <lineage>
        <taxon>Bacteria</taxon>
        <taxon>Bacillati</taxon>
        <taxon>Actinomycetota</taxon>
        <taxon>Actinomycetes</taxon>
        <taxon>Bifidobacteriales</taxon>
        <taxon>Bifidobacteriaceae</taxon>
        <taxon>Bifidobacterium</taxon>
    </lineage>
</organism>
<evidence type="ECO:0000256" key="9">
    <source>
        <dbReference type="ARBA" id="ARBA00023201"/>
    </source>
</evidence>
<evidence type="ECO:0000259" key="11">
    <source>
        <dbReference type="Pfam" id="PF00999"/>
    </source>
</evidence>
<keyword evidence="13" id="KW-1185">Reference proteome</keyword>
<reference evidence="12" key="1">
    <citation type="submission" date="2020-08" db="EMBL/GenBank/DDBJ databases">
        <authorList>
            <person name="Cejkova D."/>
            <person name="Kubasova T."/>
            <person name="Jahodarova E."/>
            <person name="Rychlik I."/>
        </authorList>
    </citation>
    <scope>NUCLEOTIDE SEQUENCE</scope>
    <source>
        <strain evidence="12">An836</strain>
    </source>
</reference>
<dbReference type="AlphaFoldDB" id="A0A938WZ88"/>
<keyword evidence="4 10" id="KW-0812">Transmembrane</keyword>